<feature type="compositionally biased region" description="Polar residues" evidence="1">
    <location>
        <begin position="7"/>
        <end position="17"/>
    </location>
</feature>
<reference evidence="3 4" key="1">
    <citation type="submission" date="2020-06" db="EMBL/GenBank/DDBJ databases">
        <title>Transcriptomic and genomic resources for Thalictrum thalictroides and T. hernandezii: Facilitating candidate gene discovery in an emerging model plant lineage.</title>
        <authorList>
            <person name="Arias T."/>
            <person name="Riano-Pachon D.M."/>
            <person name="Di Stilio V.S."/>
        </authorList>
    </citation>
    <scope>NUCLEOTIDE SEQUENCE [LARGE SCALE GENOMIC DNA]</scope>
    <source>
        <strain evidence="4">cv. WT478/WT964</strain>
        <tissue evidence="3">Leaves</tissue>
    </source>
</reference>
<keyword evidence="2" id="KW-0812">Transmembrane</keyword>
<feature type="non-terminal residue" evidence="3">
    <location>
        <position position="1"/>
    </location>
</feature>
<dbReference type="AlphaFoldDB" id="A0A7J6VM70"/>
<dbReference type="Proteomes" id="UP000554482">
    <property type="component" value="Unassembled WGS sequence"/>
</dbReference>
<protein>
    <recommendedName>
        <fullName evidence="5">Transmembrane protein</fullName>
    </recommendedName>
</protein>
<feature type="region of interest" description="Disordered" evidence="1">
    <location>
        <begin position="1"/>
        <end position="20"/>
    </location>
</feature>
<organism evidence="3 4">
    <name type="scientific">Thalictrum thalictroides</name>
    <name type="common">Rue-anemone</name>
    <name type="synonym">Anemone thalictroides</name>
    <dbReference type="NCBI Taxonomy" id="46969"/>
    <lineage>
        <taxon>Eukaryota</taxon>
        <taxon>Viridiplantae</taxon>
        <taxon>Streptophyta</taxon>
        <taxon>Embryophyta</taxon>
        <taxon>Tracheophyta</taxon>
        <taxon>Spermatophyta</taxon>
        <taxon>Magnoliopsida</taxon>
        <taxon>Ranunculales</taxon>
        <taxon>Ranunculaceae</taxon>
        <taxon>Thalictroideae</taxon>
        <taxon>Thalictrum</taxon>
    </lineage>
</organism>
<evidence type="ECO:0008006" key="5">
    <source>
        <dbReference type="Google" id="ProtNLM"/>
    </source>
</evidence>
<accession>A0A7J6VM70</accession>
<evidence type="ECO:0000313" key="3">
    <source>
        <dbReference type="EMBL" id="KAF5186194.1"/>
    </source>
</evidence>
<dbReference type="EMBL" id="JABWDY010029690">
    <property type="protein sequence ID" value="KAF5186194.1"/>
    <property type="molecule type" value="Genomic_DNA"/>
</dbReference>
<keyword evidence="2" id="KW-0472">Membrane</keyword>
<keyword evidence="4" id="KW-1185">Reference proteome</keyword>
<feature type="transmembrane region" description="Helical" evidence="2">
    <location>
        <begin position="60"/>
        <end position="82"/>
    </location>
</feature>
<evidence type="ECO:0000256" key="2">
    <source>
        <dbReference type="SAM" id="Phobius"/>
    </source>
</evidence>
<keyword evidence="2" id="KW-1133">Transmembrane helix</keyword>
<sequence>LGIPAGVQTTSEGTSKAVSAPPPVTLPHYLFNIPGITASSPGNVGQLVYLPHQHKKAPKIVSIVSLVVIISALLGVAVYFYFSWNKVPQPPSE</sequence>
<gene>
    <name evidence="3" type="ORF">FRX31_024219</name>
</gene>
<evidence type="ECO:0000256" key="1">
    <source>
        <dbReference type="SAM" id="MobiDB-lite"/>
    </source>
</evidence>
<comment type="caution">
    <text evidence="3">The sequence shown here is derived from an EMBL/GenBank/DDBJ whole genome shotgun (WGS) entry which is preliminary data.</text>
</comment>
<evidence type="ECO:0000313" key="4">
    <source>
        <dbReference type="Proteomes" id="UP000554482"/>
    </source>
</evidence>
<proteinExistence type="predicted"/>
<name>A0A7J6VM70_THATH</name>